<dbReference type="EMBL" id="JANCYW010000020">
    <property type="protein sequence ID" value="KAK4538834.1"/>
    <property type="molecule type" value="Genomic_DNA"/>
</dbReference>
<comment type="similarity">
    <text evidence="1">Belongs to the peroxin-16 family.</text>
</comment>
<reference evidence="2 3" key="1">
    <citation type="submission" date="2022-07" db="EMBL/GenBank/DDBJ databases">
        <title>Genome-wide signatures of adaptation to extreme environments.</title>
        <authorList>
            <person name="Cho C.H."/>
            <person name="Yoon H.S."/>
        </authorList>
    </citation>
    <scope>NUCLEOTIDE SEQUENCE [LARGE SCALE GENOMIC DNA]</scope>
    <source>
        <strain evidence="2 3">DBV 063 E5</strain>
    </source>
</reference>
<keyword evidence="1" id="KW-0576">Peroxisome</keyword>
<dbReference type="GO" id="GO:0005778">
    <property type="term" value="C:peroxisomal membrane"/>
    <property type="evidence" value="ECO:0007669"/>
    <property type="project" value="UniProtKB-SubCell"/>
</dbReference>
<keyword evidence="3" id="KW-1185">Reference proteome</keyword>
<comment type="caution">
    <text evidence="2">The sequence shown here is derived from an EMBL/GenBank/DDBJ whole genome shotgun (WGS) entry which is preliminary data.</text>
</comment>
<dbReference type="Pfam" id="PF08610">
    <property type="entry name" value="Pex16"/>
    <property type="match status" value="1"/>
</dbReference>
<dbReference type="InterPro" id="IPR013919">
    <property type="entry name" value="Pex16"/>
</dbReference>
<name>A0AAV9J3F4_CYACA</name>
<accession>A0AAV9J3F4</accession>
<evidence type="ECO:0000256" key="1">
    <source>
        <dbReference type="RuleBase" id="RU365003"/>
    </source>
</evidence>
<proteinExistence type="inferred from homology"/>
<evidence type="ECO:0000313" key="2">
    <source>
        <dbReference type="EMBL" id="KAK4538834.1"/>
    </source>
</evidence>
<gene>
    <name evidence="2" type="ORF">CDCA_CDCA20G4859</name>
</gene>
<protein>
    <recommendedName>
        <fullName evidence="1">Peroxisomal membrane protein PEX16</fullName>
    </recommendedName>
</protein>
<comment type="subcellular location">
    <subcellularLocation>
        <location evidence="1">Peroxisome membrane</location>
    </subcellularLocation>
</comment>
<evidence type="ECO:0000313" key="3">
    <source>
        <dbReference type="Proteomes" id="UP001301350"/>
    </source>
</evidence>
<dbReference type="Proteomes" id="UP001301350">
    <property type="component" value="Unassembled WGS sequence"/>
</dbReference>
<organism evidence="2 3">
    <name type="scientific">Cyanidium caldarium</name>
    <name type="common">Red alga</name>
    <dbReference type="NCBI Taxonomy" id="2771"/>
    <lineage>
        <taxon>Eukaryota</taxon>
        <taxon>Rhodophyta</taxon>
        <taxon>Bangiophyceae</taxon>
        <taxon>Cyanidiales</taxon>
        <taxon>Cyanidiaceae</taxon>
        <taxon>Cyanidium</taxon>
    </lineage>
</organism>
<sequence length="340" mass="39135">MWARRRWSQPWGSAFEEGDESAPRTHWFETMQCMPAAIAPPPVHRLVLCIELLKAGLRLLWLRRAATAAATAAKTPPAAPDVRCWPPAIRQAWTRARQERRALLRTLQQLRADAHKRFGIGTRCGRHTGRTFLTRHAAAVDHEEQGTRQCLSTLAPDQRLPFDPQILFAHADDRRCVLLAAYLWCDAERRIRAQALEALQRQWQTRASMNATARHWQRCARVLPILRPVLYLLFVPRVPSWCSWLVSLMVDGTAWRARARLAVAGYSTDVGLPIGEREQPLLCPPSPWLWYALRQPVYAWLVEQRLGRYVRRARWTRAPVALVMEVLRASAHYYFYTAAS</sequence>
<dbReference type="AlphaFoldDB" id="A0AAV9J3F4"/>
<dbReference type="GO" id="GO:0007031">
    <property type="term" value="P:peroxisome organization"/>
    <property type="evidence" value="ECO:0007669"/>
    <property type="project" value="UniProtKB-KW"/>
</dbReference>
<keyword evidence="1" id="KW-0962">Peroxisome biogenesis</keyword>